<reference evidence="2 3" key="1">
    <citation type="submission" date="2019-04" db="EMBL/GenBank/DDBJ databases">
        <title>High contiguity whole genome sequence and gene annotation resource for two Venturia nashicola isolates.</title>
        <authorList>
            <person name="Prokchorchik M."/>
            <person name="Won K."/>
            <person name="Lee Y."/>
            <person name="Choi E.D."/>
            <person name="Segonzac C."/>
            <person name="Sohn K.H."/>
        </authorList>
    </citation>
    <scope>NUCLEOTIDE SEQUENCE [LARGE SCALE GENOMIC DNA]</scope>
    <source>
        <strain evidence="2 3">PRI2</strain>
    </source>
</reference>
<comment type="caution">
    <text evidence="2">The sequence shown here is derived from an EMBL/GenBank/DDBJ whole genome shotgun (WGS) entry which is preliminary data.</text>
</comment>
<evidence type="ECO:0000256" key="1">
    <source>
        <dbReference type="SAM" id="MobiDB-lite"/>
    </source>
</evidence>
<dbReference type="EMBL" id="SNSC02000003">
    <property type="protein sequence ID" value="TID25947.1"/>
    <property type="molecule type" value="Genomic_DNA"/>
</dbReference>
<organism evidence="2 3">
    <name type="scientific">Venturia nashicola</name>
    <dbReference type="NCBI Taxonomy" id="86259"/>
    <lineage>
        <taxon>Eukaryota</taxon>
        <taxon>Fungi</taxon>
        <taxon>Dikarya</taxon>
        <taxon>Ascomycota</taxon>
        <taxon>Pezizomycotina</taxon>
        <taxon>Dothideomycetes</taxon>
        <taxon>Pleosporomycetidae</taxon>
        <taxon>Venturiales</taxon>
        <taxon>Venturiaceae</taxon>
        <taxon>Venturia</taxon>
    </lineage>
</organism>
<feature type="region of interest" description="Disordered" evidence="1">
    <location>
        <begin position="1"/>
        <end position="191"/>
    </location>
</feature>
<dbReference type="STRING" id="86259.A0A4Z1P9K8"/>
<protein>
    <submittedName>
        <fullName evidence="2">Uncharacterized protein</fullName>
    </submittedName>
</protein>
<feature type="compositionally biased region" description="Low complexity" evidence="1">
    <location>
        <begin position="24"/>
        <end position="38"/>
    </location>
</feature>
<keyword evidence="3" id="KW-1185">Reference proteome</keyword>
<dbReference type="AlphaFoldDB" id="A0A4Z1P9K8"/>
<dbReference type="Proteomes" id="UP000298493">
    <property type="component" value="Unassembled WGS sequence"/>
</dbReference>
<accession>A0A4Z1P9K8</accession>
<feature type="compositionally biased region" description="Polar residues" evidence="1">
    <location>
        <begin position="86"/>
        <end position="96"/>
    </location>
</feature>
<evidence type="ECO:0000313" key="2">
    <source>
        <dbReference type="EMBL" id="TID25947.1"/>
    </source>
</evidence>
<feature type="compositionally biased region" description="Polar residues" evidence="1">
    <location>
        <begin position="132"/>
        <end position="146"/>
    </location>
</feature>
<evidence type="ECO:0000313" key="3">
    <source>
        <dbReference type="Proteomes" id="UP000298493"/>
    </source>
</evidence>
<gene>
    <name evidence="2" type="ORF">E6O75_ATG03810</name>
</gene>
<feature type="compositionally biased region" description="Pro residues" evidence="1">
    <location>
        <begin position="39"/>
        <end position="60"/>
    </location>
</feature>
<proteinExistence type="predicted"/>
<name>A0A4Z1P9K8_9PEZI</name>
<sequence>MDIATHYWTSVSSSPLPPPPMPPSSTSRACVSPCQESSLPPPPMPPSSTPVSPIVPPKACVPPCQGSSNPDPHVAKRSQGPPASPAVTQGLSSKHMTLTLEGFTPPPVMQSSAAPDGAPVSSKSQPELAPNNPIQQISDGQIQYQPEPSEPAMTQPAPSKSVSGPAGKPSTSTPTAARHSSKPGEFTVTPVAYTSGPSATISRPAVQSVSSAGTVKVGGAGILGVAMLAGLMFL</sequence>